<name>A0A378PTI3_9FIRM</name>
<dbReference type="InterPro" id="IPR040980">
    <property type="entry name" value="SWI2_SNF2"/>
</dbReference>
<dbReference type="InterPro" id="IPR055180">
    <property type="entry name" value="HsdR_RecA-like_helicase_dom_2"/>
</dbReference>
<dbReference type="PANTHER" id="PTHR30195">
    <property type="entry name" value="TYPE I SITE-SPECIFIC DEOXYRIBONUCLEASE PROTEIN SUBUNIT M AND R"/>
    <property type="match status" value="1"/>
</dbReference>
<keyword evidence="10" id="KW-0238">DNA-binding</keyword>
<evidence type="ECO:0000259" key="11">
    <source>
        <dbReference type="SMART" id="SM00487"/>
    </source>
</evidence>
<organism evidence="12 13">
    <name type="scientific">Megamonas hypermegale</name>
    <dbReference type="NCBI Taxonomy" id="158847"/>
    <lineage>
        <taxon>Bacteria</taxon>
        <taxon>Bacillati</taxon>
        <taxon>Bacillota</taxon>
        <taxon>Negativicutes</taxon>
        <taxon>Selenomonadales</taxon>
        <taxon>Selenomonadaceae</taxon>
        <taxon>Megamonas</taxon>
    </lineage>
</organism>
<evidence type="ECO:0000256" key="3">
    <source>
        <dbReference type="ARBA" id="ARBA00012654"/>
    </source>
</evidence>
<dbReference type="SUPFAM" id="SSF52540">
    <property type="entry name" value="P-loop containing nucleoside triphosphate hydrolases"/>
    <property type="match status" value="2"/>
</dbReference>
<proteinExistence type="inferred from homology"/>
<evidence type="ECO:0000256" key="7">
    <source>
        <dbReference type="ARBA" id="ARBA00022759"/>
    </source>
</evidence>
<accession>A0A378PTI3</accession>
<keyword evidence="7" id="KW-0255">Endonuclease</keyword>
<dbReference type="PANTHER" id="PTHR30195:SF15">
    <property type="entry name" value="TYPE I RESTRICTION ENZYME HINDI ENDONUCLEASE SUBUNIT"/>
    <property type="match status" value="1"/>
</dbReference>
<dbReference type="GO" id="GO:0005524">
    <property type="term" value="F:ATP binding"/>
    <property type="evidence" value="ECO:0007669"/>
    <property type="project" value="UniProtKB-KW"/>
</dbReference>
<dbReference type="RefSeq" id="WP_115152431.1">
    <property type="nucleotide sequence ID" value="NZ_UGPP01000002.1"/>
</dbReference>
<evidence type="ECO:0000256" key="8">
    <source>
        <dbReference type="ARBA" id="ARBA00022801"/>
    </source>
</evidence>
<dbReference type="CDD" id="cd22332">
    <property type="entry name" value="HsdR_N"/>
    <property type="match status" value="1"/>
</dbReference>
<dbReference type="InterPro" id="IPR007409">
    <property type="entry name" value="Restrct_endonuc_type1_HsdR_N"/>
</dbReference>
<evidence type="ECO:0000313" key="13">
    <source>
        <dbReference type="Proteomes" id="UP000255234"/>
    </source>
</evidence>
<evidence type="ECO:0000313" key="12">
    <source>
        <dbReference type="EMBL" id="STY91777.1"/>
    </source>
</evidence>
<dbReference type="GO" id="GO:0009307">
    <property type="term" value="P:DNA restriction-modification system"/>
    <property type="evidence" value="ECO:0007669"/>
    <property type="project" value="UniProtKB-KW"/>
</dbReference>
<comment type="catalytic activity">
    <reaction evidence="1">
        <text>Endonucleolytic cleavage of DNA to give random double-stranded fragments with terminal 5'-phosphates, ATP is simultaneously hydrolyzed.</text>
        <dbReference type="EC" id="3.1.21.3"/>
    </reaction>
</comment>
<dbReference type="EMBL" id="UGPP01000002">
    <property type="protein sequence ID" value="STY91777.1"/>
    <property type="molecule type" value="Genomic_DNA"/>
</dbReference>
<dbReference type="AlphaFoldDB" id="A0A378PTI3"/>
<keyword evidence="8 12" id="KW-0378">Hydrolase</keyword>
<evidence type="ECO:0000256" key="6">
    <source>
        <dbReference type="ARBA" id="ARBA00022747"/>
    </source>
</evidence>
<gene>
    <name evidence="12" type="primary">hsdR_3</name>
    <name evidence="12" type="ORF">NCTC10571_02598</name>
</gene>
<evidence type="ECO:0000256" key="5">
    <source>
        <dbReference type="ARBA" id="ARBA00022741"/>
    </source>
</evidence>
<dbReference type="Pfam" id="PF22679">
    <property type="entry name" value="T1R_D3-like"/>
    <property type="match status" value="1"/>
</dbReference>
<evidence type="ECO:0000256" key="2">
    <source>
        <dbReference type="ARBA" id="ARBA00008598"/>
    </source>
</evidence>
<evidence type="ECO:0000256" key="4">
    <source>
        <dbReference type="ARBA" id="ARBA00022722"/>
    </source>
</evidence>
<dbReference type="EC" id="3.1.21.3" evidence="3"/>
<dbReference type="Gene3D" id="3.40.50.300">
    <property type="entry name" value="P-loop containing nucleotide triphosphate hydrolases"/>
    <property type="match status" value="2"/>
</dbReference>
<evidence type="ECO:0000256" key="1">
    <source>
        <dbReference type="ARBA" id="ARBA00000851"/>
    </source>
</evidence>
<dbReference type="InterPro" id="IPR051268">
    <property type="entry name" value="Type-I_R_enzyme_R_subunit"/>
</dbReference>
<protein>
    <recommendedName>
        <fullName evidence="3">type I site-specific deoxyribonuclease</fullName>
        <ecNumber evidence="3">3.1.21.3</ecNumber>
    </recommendedName>
</protein>
<keyword evidence="9" id="KW-0067">ATP-binding</keyword>
<dbReference type="GO" id="GO:0003677">
    <property type="term" value="F:DNA binding"/>
    <property type="evidence" value="ECO:0007669"/>
    <property type="project" value="UniProtKB-KW"/>
</dbReference>
<dbReference type="SMART" id="SM00487">
    <property type="entry name" value="DEXDc"/>
    <property type="match status" value="1"/>
</dbReference>
<dbReference type="InterPro" id="IPR014001">
    <property type="entry name" value="Helicase_ATP-bd"/>
</dbReference>
<evidence type="ECO:0000256" key="10">
    <source>
        <dbReference type="ARBA" id="ARBA00023125"/>
    </source>
</evidence>
<comment type="similarity">
    <text evidence="2">Belongs to the HsdR family.</text>
</comment>
<feature type="domain" description="Helicase ATP-binding" evidence="11">
    <location>
        <begin position="301"/>
        <end position="503"/>
    </location>
</feature>
<evidence type="ECO:0000256" key="9">
    <source>
        <dbReference type="ARBA" id="ARBA00022840"/>
    </source>
</evidence>
<dbReference type="GO" id="GO:0009035">
    <property type="term" value="F:type I site-specific deoxyribonuclease activity"/>
    <property type="evidence" value="ECO:0007669"/>
    <property type="project" value="UniProtKB-EC"/>
</dbReference>
<keyword evidence="4" id="KW-0540">Nuclease</keyword>
<dbReference type="REBASE" id="402858">
    <property type="entry name" value="Mhy10571IVP"/>
</dbReference>
<dbReference type="InterPro" id="IPR027417">
    <property type="entry name" value="P-loop_NTPase"/>
</dbReference>
<dbReference type="Proteomes" id="UP000255234">
    <property type="component" value="Unassembled WGS sequence"/>
</dbReference>
<reference evidence="12 13" key="1">
    <citation type="submission" date="2018-06" db="EMBL/GenBank/DDBJ databases">
        <authorList>
            <consortium name="Pathogen Informatics"/>
            <person name="Doyle S."/>
        </authorList>
    </citation>
    <scope>NUCLEOTIDE SEQUENCE [LARGE SCALE GENOMIC DNA]</scope>
    <source>
        <strain evidence="12 13">NCTC10571</strain>
    </source>
</reference>
<keyword evidence="5" id="KW-0547">Nucleotide-binding</keyword>
<sequence length="1017" mass="118269">MKVFNEDTRVKIPATIQFLRLGYNYQSLKTDDVDIDFNTKIFVNRFKPALEKINGRALSYDEIKVIFSDINTTIKSNDLGKSFYNWLINPLDKIKLIDLENIDNNDFAVVDELPFNIIEGTEEGSFRPDINILINGMPLAFLEVKKPNNEGGIQKEFERMINKRLKVKEYKKFFNLIQIVSFSNNMEYEESDDAEDVKAGSFYTTPNGMNTNFSFFREDDYSYHEKYNYKEISQNKIEYVMTDCGYKKKEASTDEFKENLSIYSPCNKFVTSLFDKSRLLYLLKYGIMFINGKIPQRHIMRYPQFFATQKIIERFANGGKGGIIWHTQGSGKTALAAFSNKVIREYFSKQNITTRFFFVVDRLDLLMQASTEFNNRGLSVINCNSKAEFTKELNKSLSSNISSKSIGEICVVNIQKFEGNMPEAKNDYNANVQRIFFIDEAHRSYKSTGEFFKNLMTCDRDAIYIALTGTPLLSKKERSNLKFGDYIHKYFYDKSIADGYTLRIKKENIDTVARAEIKRNLELEDDADINDKAVFESDPYIQALGKYIENDFINFRLQNSDNTIGGMIVCRTNPQATKIHQWFEENSKLNTGLVITEKDDPKQREMNKNNQLNFRDTNKPDLLVVNLMLTTGYDVKRLKKMYLLRGPHAQSLLQTISRVNRPYKSPTGKVYKYGYIVDFVDIEKEYDRTIEAYIKELEDDLNENGEDEGSLSGLVIDKEDINRKYQKYVSDLDNIIDTDNLEKFSKRLMQYNKDTLLTIKRLLNGIKECETEFILSNALDYAKQIDSDHNKKLIKTVQDRINFINLSTRSVDTLDYISNKEVVEILFEFIKVSVNIIDLGKLSHNTPEFKRFSETVVEVQNEIKRNKNKDDIKIIKLDELLQKIFNELDIHDLSDLDSITDELLKALQEARNINSENERLASIYGGNFAFVKTYQDSIEKYDQVTKEELEQVLVLIYNNLKDVLARDIVLVQGRKNFIDSIKKKVTKLLLKAKLYTKVKNIYDVLLGELYTNIQIFK</sequence>
<keyword evidence="6" id="KW-0680">Restriction system</keyword>
<dbReference type="Pfam" id="PF18766">
    <property type="entry name" value="SWI2_SNF2"/>
    <property type="match status" value="1"/>
</dbReference>
<dbReference type="Pfam" id="PF04313">
    <property type="entry name" value="HSDR_N"/>
    <property type="match status" value="1"/>
</dbReference>
<dbReference type="Gene3D" id="3.90.1570.50">
    <property type="match status" value="1"/>
</dbReference>